<dbReference type="Gene3D" id="3.30.200.20">
    <property type="entry name" value="Phosphorylase Kinase, domain 1"/>
    <property type="match status" value="1"/>
</dbReference>
<keyword evidence="3 4" id="KW-0067">ATP-binding</keyword>
<evidence type="ECO:0000313" key="7">
    <source>
        <dbReference type="EMBL" id="KAK8845862.1"/>
    </source>
</evidence>
<dbReference type="InterPro" id="IPR051681">
    <property type="entry name" value="Ser/Thr_Kinases-Pseudokinases"/>
</dbReference>
<keyword evidence="1 5" id="KW-0723">Serine/threonine-protein kinase</keyword>
<dbReference type="PANTHER" id="PTHR44329:SF214">
    <property type="entry name" value="PROTEIN KINASE DOMAIN-CONTAINING PROTEIN"/>
    <property type="match status" value="1"/>
</dbReference>
<dbReference type="SUPFAM" id="SSF56112">
    <property type="entry name" value="Protein kinase-like (PK-like)"/>
    <property type="match status" value="1"/>
</dbReference>
<dbReference type="PANTHER" id="PTHR44329">
    <property type="entry name" value="SERINE/THREONINE-PROTEIN KINASE TNNI3K-RELATED"/>
    <property type="match status" value="1"/>
</dbReference>
<dbReference type="Gene3D" id="1.10.510.10">
    <property type="entry name" value="Transferase(Phosphotransferase) domain 1"/>
    <property type="match status" value="1"/>
</dbReference>
<dbReference type="InterPro" id="IPR001245">
    <property type="entry name" value="Ser-Thr/Tyr_kinase_cat_dom"/>
</dbReference>
<dbReference type="Proteomes" id="UP001470230">
    <property type="component" value="Unassembled WGS sequence"/>
</dbReference>
<keyword evidence="1 5" id="KW-0808">Transferase</keyword>
<comment type="caution">
    <text evidence="7">The sequence shown here is derived from an EMBL/GenBank/DDBJ whole genome shotgun (WGS) entry which is preliminary data.</text>
</comment>
<dbReference type="InterPro" id="IPR000719">
    <property type="entry name" value="Prot_kinase_dom"/>
</dbReference>
<feature type="binding site" evidence="4">
    <location>
        <position position="45"/>
    </location>
    <ligand>
        <name>ATP</name>
        <dbReference type="ChEBI" id="CHEBI:30616"/>
    </ligand>
</feature>
<evidence type="ECO:0000256" key="5">
    <source>
        <dbReference type="RuleBase" id="RU000304"/>
    </source>
</evidence>
<evidence type="ECO:0000313" key="8">
    <source>
        <dbReference type="Proteomes" id="UP001470230"/>
    </source>
</evidence>
<evidence type="ECO:0000259" key="6">
    <source>
        <dbReference type="PROSITE" id="PS50011"/>
    </source>
</evidence>
<dbReference type="EMBL" id="JAPFFF010000030">
    <property type="protein sequence ID" value="KAK8845862.1"/>
    <property type="molecule type" value="Genomic_DNA"/>
</dbReference>
<keyword evidence="2 4" id="KW-0547">Nucleotide-binding</keyword>
<dbReference type="Pfam" id="PF00069">
    <property type="entry name" value="Pkinase"/>
    <property type="match status" value="1"/>
</dbReference>
<proteinExistence type="inferred from homology"/>
<dbReference type="PROSITE" id="PS00108">
    <property type="entry name" value="PROTEIN_KINASE_ST"/>
    <property type="match status" value="1"/>
</dbReference>
<dbReference type="InterPro" id="IPR011009">
    <property type="entry name" value="Kinase-like_dom_sf"/>
</dbReference>
<sequence>MQDIALYDALIELESYELKEIIGQGSFGIVFKAIEKATGQIVALKVIQKSKNLDDKKEQTNILREITVPRILNLPGIVKLLGFRFPLTDEGMTPDKLLSINAKDKYNHMKYVDLTGAIIVTELMKNGSLDSYVKDYLDSKGMKNEVLNPTVRTKILFGIAATMKQVHKRNVIHRDLKLENVFLDDNKEPRIADFGLAKVMVNKVDMTMVVGTPFYMAPEIFADGEETYTVSVDVYAFAFVMYKMFSNLVQFADLKAIRSPQQYLRKIEQGQRPLKPASIPEPYWELIQKCWDQNPSDRPTFEQITEYLRDDKYAINEFEMTTNLDELHEYQSRIDEDDSEISIDFSKSTIIRNNDKNFLMKSRSKIKITPEVIKTRTKTKFNWKRH</sequence>
<keyword evidence="1 5" id="KW-0418">Kinase</keyword>
<dbReference type="InterPro" id="IPR008271">
    <property type="entry name" value="Ser/Thr_kinase_AS"/>
</dbReference>
<evidence type="ECO:0000256" key="1">
    <source>
        <dbReference type="ARBA" id="ARBA00022527"/>
    </source>
</evidence>
<evidence type="ECO:0000256" key="3">
    <source>
        <dbReference type="ARBA" id="ARBA00022840"/>
    </source>
</evidence>
<comment type="similarity">
    <text evidence="5">Belongs to the protein kinase superfamily.</text>
</comment>
<accession>A0ABR2HEL0</accession>
<dbReference type="PROSITE" id="PS50011">
    <property type="entry name" value="PROTEIN_KINASE_DOM"/>
    <property type="match status" value="1"/>
</dbReference>
<dbReference type="PROSITE" id="PS00107">
    <property type="entry name" value="PROTEIN_KINASE_ATP"/>
    <property type="match status" value="1"/>
</dbReference>
<feature type="domain" description="Protein kinase" evidence="6">
    <location>
        <begin position="16"/>
        <end position="308"/>
    </location>
</feature>
<evidence type="ECO:0000256" key="2">
    <source>
        <dbReference type="ARBA" id="ARBA00022741"/>
    </source>
</evidence>
<name>A0ABR2HEL0_9EUKA</name>
<organism evidence="7 8">
    <name type="scientific">Tritrichomonas musculus</name>
    <dbReference type="NCBI Taxonomy" id="1915356"/>
    <lineage>
        <taxon>Eukaryota</taxon>
        <taxon>Metamonada</taxon>
        <taxon>Parabasalia</taxon>
        <taxon>Tritrichomonadida</taxon>
        <taxon>Tritrichomonadidae</taxon>
        <taxon>Tritrichomonas</taxon>
    </lineage>
</organism>
<dbReference type="SMART" id="SM00220">
    <property type="entry name" value="S_TKc"/>
    <property type="match status" value="1"/>
</dbReference>
<dbReference type="InterPro" id="IPR017441">
    <property type="entry name" value="Protein_kinase_ATP_BS"/>
</dbReference>
<reference evidence="7 8" key="1">
    <citation type="submission" date="2024-04" db="EMBL/GenBank/DDBJ databases">
        <title>Tritrichomonas musculus Genome.</title>
        <authorList>
            <person name="Alves-Ferreira E."/>
            <person name="Grigg M."/>
            <person name="Lorenzi H."/>
            <person name="Galac M."/>
        </authorList>
    </citation>
    <scope>NUCLEOTIDE SEQUENCE [LARGE SCALE GENOMIC DNA]</scope>
    <source>
        <strain evidence="7 8">EAF2021</strain>
    </source>
</reference>
<gene>
    <name evidence="7" type="ORF">M9Y10_020788</name>
</gene>
<evidence type="ECO:0000256" key="4">
    <source>
        <dbReference type="PROSITE-ProRule" id="PRU10141"/>
    </source>
</evidence>
<protein>
    <recommendedName>
        <fullName evidence="6">Protein kinase domain-containing protein</fullName>
    </recommendedName>
</protein>
<dbReference type="PRINTS" id="PR00109">
    <property type="entry name" value="TYRKINASE"/>
</dbReference>
<keyword evidence="8" id="KW-1185">Reference proteome</keyword>